<dbReference type="OrthoDB" id="4010645at2759"/>
<reference evidence="2" key="2">
    <citation type="submission" date="2014-02" db="EMBL/GenBank/DDBJ databases">
        <title>Complete DNA sequence of /Kuraishia capsulata/ illustrates novel genomic features among budding yeasts (/Saccharomycotina/).</title>
        <authorList>
            <person name="Morales L."/>
            <person name="Noel B."/>
            <person name="Porcel B."/>
            <person name="Marcet-Houben M."/>
            <person name="Hullo M-F."/>
            <person name="Sacerdot C."/>
            <person name="Tekaia F."/>
            <person name="Leh-Louis V."/>
            <person name="Despons L."/>
            <person name="Khanna V."/>
            <person name="Aury J-M."/>
            <person name="Barbe V."/>
            <person name="Couloux A."/>
            <person name="Labadie K."/>
            <person name="Pelletier E."/>
            <person name="Souciet J-L."/>
            <person name="Boekhout T."/>
            <person name="Gabaldon T."/>
            <person name="Wincker P."/>
            <person name="Dujon B."/>
        </authorList>
    </citation>
    <scope>NUCLEOTIDE SEQUENCE</scope>
    <source>
        <strain evidence="2">CBS 1993</strain>
    </source>
</reference>
<dbReference type="AlphaFoldDB" id="W6MK11"/>
<feature type="compositionally biased region" description="Low complexity" evidence="1">
    <location>
        <begin position="8"/>
        <end position="19"/>
    </location>
</feature>
<proteinExistence type="predicted"/>
<gene>
    <name evidence="2" type="ORF">KUCA_T00002858001</name>
</gene>
<dbReference type="HOGENOM" id="CLU_2886122_0_0_1"/>
<dbReference type="Proteomes" id="UP000019384">
    <property type="component" value="Unassembled WGS sequence"/>
</dbReference>
<evidence type="ECO:0000313" key="3">
    <source>
        <dbReference type="Proteomes" id="UP000019384"/>
    </source>
</evidence>
<dbReference type="GeneID" id="34520268"/>
<evidence type="ECO:0000256" key="1">
    <source>
        <dbReference type="SAM" id="MobiDB-lite"/>
    </source>
</evidence>
<organism evidence="2 3">
    <name type="scientific">Kuraishia capsulata CBS 1993</name>
    <dbReference type="NCBI Taxonomy" id="1382522"/>
    <lineage>
        <taxon>Eukaryota</taxon>
        <taxon>Fungi</taxon>
        <taxon>Dikarya</taxon>
        <taxon>Ascomycota</taxon>
        <taxon>Saccharomycotina</taxon>
        <taxon>Pichiomycetes</taxon>
        <taxon>Pichiales</taxon>
        <taxon>Pichiaceae</taxon>
        <taxon>Kuraishia</taxon>
    </lineage>
</organism>
<accession>W6MK11</accession>
<feature type="region of interest" description="Disordered" evidence="1">
    <location>
        <begin position="1"/>
        <end position="20"/>
    </location>
</feature>
<evidence type="ECO:0000313" key="2">
    <source>
        <dbReference type="EMBL" id="CDK26884.1"/>
    </source>
</evidence>
<keyword evidence="3" id="KW-1185">Reference proteome</keyword>
<dbReference type="EMBL" id="HG793127">
    <property type="protein sequence ID" value="CDK26884.1"/>
    <property type="molecule type" value="Genomic_DNA"/>
</dbReference>
<reference evidence="2" key="1">
    <citation type="submission" date="2013-12" db="EMBL/GenBank/DDBJ databases">
        <authorList>
            <person name="Genoscope - CEA"/>
        </authorList>
    </citation>
    <scope>NUCLEOTIDE SEQUENCE</scope>
    <source>
        <strain evidence="2">CBS 1993</strain>
    </source>
</reference>
<dbReference type="RefSeq" id="XP_022458880.1">
    <property type="nucleotide sequence ID" value="XM_022603146.1"/>
</dbReference>
<sequence length="63" mass="7001">MLDKQNNSQPSTPTTETPSKILFGAEKEQQIMNEIRASKPGYREVFESSVGGGYFNLAFKKSS</sequence>
<protein>
    <submittedName>
        <fullName evidence="2">Uncharacterized protein</fullName>
    </submittedName>
</protein>
<name>W6MK11_9ASCO</name>